<evidence type="ECO:0000313" key="3">
    <source>
        <dbReference type="Proteomes" id="UP000318741"/>
    </source>
</evidence>
<gene>
    <name evidence="2" type="ORF">CA12_39770</name>
</gene>
<organism evidence="2 3">
    <name type="scientific">Alienimonas californiensis</name>
    <dbReference type="NCBI Taxonomy" id="2527989"/>
    <lineage>
        <taxon>Bacteria</taxon>
        <taxon>Pseudomonadati</taxon>
        <taxon>Planctomycetota</taxon>
        <taxon>Planctomycetia</taxon>
        <taxon>Planctomycetales</taxon>
        <taxon>Planctomycetaceae</taxon>
        <taxon>Alienimonas</taxon>
    </lineage>
</organism>
<dbReference type="EMBL" id="CP036265">
    <property type="protein sequence ID" value="QDT17842.1"/>
    <property type="molecule type" value="Genomic_DNA"/>
</dbReference>
<protein>
    <submittedName>
        <fullName evidence="2">Uncharacterized protein</fullName>
    </submittedName>
</protein>
<evidence type="ECO:0000256" key="1">
    <source>
        <dbReference type="SAM" id="SignalP"/>
    </source>
</evidence>
<reference evidence="2 3" key="1">
    <citation type="submission" date="2019-02" db="EMBL/GenBank/DDBJ databases">
        <title>Deep-cultivation of Planctomycetes and their phenomic and genomic characterization uncovers novel biology.</title>
        <authorList>
            <person name="Wiegand S."/>
            <person name="Jogler M."/>
            <person name="Boedeker C."/>
            <person name="Pinto D."/>
            <person name="Vollmers J."/>
            <person name="Rivas-Marin E."/>
            <person name="Kohn T."/>
            <person name="Peeters S.H."/>
            <person name="Heuer A."/>
            <person name="Rast P."/>
            <person name="Oberbeckmann S."/>
            <person name="Bunk B."/>
            <person name="Jeske O."/>
            <person name="Meyerdierks A."/>
            <person name="Storesund J.E."/>
            <person name="Kallscheuer N."/>
            <person name="Luecker S."/>
            <person name="Lage O.M."/>
            <person name="Pohl T."/>
            <person name="Merkel B.J."/>
            <person name="Hornburger P."/>
            <person name="Mueller R.-W."/>
            <person name="Bruemmer F."/>
            <person name="Labrenz M."/>
            <person name="Spormann A.M."/>
            <person name="Op den Camp H."/>
            <person name="Overmann J."/>
            <person name="Amann R."/>
            <person name="Jetten M.S.M."/>
            <person name="Mascher T."/>
            <person name="Medema M.H."/>
            <person name="Devos D.P."/>
            <person name="Kaster A.-K."/>
            <person name="Ovreas L."/>
            <person name="Rohde M."/>
            <person name="Galperin M.Y."/>
            <person name="Jogler C."/>
        </authorList>
    </citation>
    <scope>NUCLEOTIDE SEQUENCE [LARGE SCALE GENOMIC DNA]</scope>
    <source>
        <strain evidence="2 3">CA12</strain>
    </source>
</reference>
<accession>A0A517PEP0</accession>
<proteinExistence type="predicted"/>
<dbReference type="AlphaFoldDB" id="A0A517PEP0"/>
<evidence type="ECO:0000313" key="2">
    <source>
        <dbReference type="EMBL" id="QDT17842.1"/>
    </source>
</evidence>
<dbReference type="Proteomes" id="UP000318741">
    <property type="component" value="Chromosome"/>
</dbReference>
<dbReference type="RefSeq" id="WP_145360840.1">
    <property type="nucleotide sequence ID" value="NZ_CP036265.1"/>
</dbReference>
<feature type="chain" id="PRO_5022035045" evidence="1">
    <location>
        <begin position="21"/>
        <end position="71"/>
    </location>
</feature>
<sequence length="71" mass="7462" precursor="true">MRPVLAVVLLVVTVGGPAAAVGEGDASGMRRIRVTADGRSFVEANSDRRLGAALTAAWLDQFEQGPPTQER</sequence>
<keyword evidence="1" id="KW-0732">Signal</keyword>
<feature type="signal peptide" evidence="1">
    <location>
        <begin position="1"/>
        <end position="20"/>
    </location>
</feature>
<dbReference type="KEGG" id="acaf:CA12_39770"/>
<keyword evidence="3" id="KW-1185">Reference proteome</keyword>
<name>A0A517PEP0_9PLAN</name>